<feature type="transmembrane region" description="Helical" evidence="6">
    <location>
        <begin position="94"/>
        <end position="114"/>
    </location>
</feature>
<dbReference type="PANTHER" id="PTHR43124:SF3">
    <property type="entry name" value="CHLORAMPHENICOL EFFLUX PUMP RV0191"/>
    <property type="match status" value="1"/>
</dbReference>
<dbReference type="PANTHER" id="PTHR43124">
    <property type="entry name" value="PURINE EFFLUX PUMP PBUE"/>
    <property type="match status" value="1"/>
</dbReference>
<evidence type="ECO:0000259" key="7">
    <source>
        <dbReference type="PROSITE" id="PS50850"/>
    </source>
</evidence>
<evidence type="ECO:0000256" key="3">
    <source>
        <dbReference type="ARBA" id="ARBA00022692"/>
    </source>
</evidence>
<dbReference type="Gene3D" id="1.20.1250.20">
    <property type="entry name" value="MFS general substrate transporter like domains"/>
    <property type="match status" value="1"/>
</dbReference>
<dbReference type="RefSeq" id="WP_221030594.1">
    <property type="nucleotide sequence ID" value="NZ_CP139781.1"/>
</dbReference>
<keyword evidence="2" id="KW-1003">Cell membrane</keyword>
<feature type="transmembrane region" description="Helical" evidence="6">
    <location>
        <begin position="27"/>
        <end position="48"/>
    </location>
</feature>
<keyword evidence="5 6" id="KW-0472">Membrane</keyword>
<feature type="transmembrane region" description="Helical" evidence="6">
    <location>
        <begin position="181"/>
        <end position="203"/>
    </location>
</feature>
<proteinExistence type="predicted"/>
<dbReference type="InterPro" id="IPR050189">
    <property type="entry name" value="MFS_Efflux_Transporters"/>
</dbReference>
<evidence type="ECO:0000256" key="2">
    <source>
        <dbReference type="ARBA" id="ARBA00022475"/>
    </source>
</evidence>
<evidence type="ECO:0000256" key="4">
    <source>
        <dbReference type="ARBA" id="ARBA00022989"/>
    </source>
</evidence>
<accession>A0ABZ1C4U8</accession>
<dbReference type="InterPro" id="IPR011701">
    <property type="entry name" value="MFS"/>
</dbReference>
<keyword evidence="4 6" id="KW-1133">Transmembrane helix</keyword>
<feature type="domain" description="Major facilitator superfamily (MFS) profile" evidence="7">
    <location>
        <begin position="29"/>
        <end position="413"/>
    </location>
</feature>
<evidence type="ECO:0000256" key="5">
    <source>
        <dbReference type="ARBA" id="ARBA00023136"/>
    </source>
</evidence>
<feature type="transmembrane region" description="Helical" evidence="6">
    <location>
        <begin position="68"/>
        <end position="87"/>
    </location>
</feature>
<keyword evidence="9" id="KW-1185">Reference proteome</keyword>
<gene>
    <name evidence="8" type="ORF">K1X11_018245</name>
</gene>
<feature type="transmembrane region" description="Helical" evidence="6">
    <location>
        <begin position="269"/>
        <end position="285"/>
    </location>
</feature>
<dbReference type="InterPro" id="IPR036259">
    <property type="entry name" value="MFS_trans_sf"/>
</dbReference>
<dbReference type="SUPFAM" id="SSF103473">
    <property type="entry name" value="MFS general substrate transporter"/>
    <property type="match status" value="1"/>
</dbReference>
<evidence type="ECO:0000313" key="8">
    <source>
        <dbReference type="EMBL" id="WRQ86757.1"/>
    </source>
</evidence>
<feature type="transmembrane region" description="Helical" evidence="6">
    <location>
        <begin position="153"/>
        <end position="175"/>
    </location>
</feature>
<dbReference type="PROSITE" id="PS50850">
    <property type="entry name" value="MFS"/>
    <property type="match status" value="1"/>
</dbReference>
<dbReference type="Proteomes" id="UP000738431">
    <property type="component" value="Chromosome"/>
</dbReference>
<feature type="transmembrane region" description="Helical" evidence="6">
    <location>
        <begin position="297"/>
        <end position="315"/>
    </location>
</feature>
<dbReference type="Pfam" id="PF07690">
    <property type="entry name" value="MFS_1"/>
    <property type="match status" value="1"/>
</dbReference>
<evidence type="ECO:0000256" key="6">
    <source>
        <dbReference type="SAM" id="Phobius"/>
    </source>
</evidence>
<dbReference type="EMBL" id="CP139781">
    <property type="protein sequence ID" value="WRQ86757.1"/>
    <property type="molecule type" value="Genomic_DNA"/>
</dbReference>
<feature type="transmembrane region" description="Helical" evidence="6">
    <location>
        <begin position="360"/>
        <end position="381"/>
    </location>
</feature>
<comment type="subcellular location">
    <subcellularLocation>
        <location evidence="1">Cell membrane</location>
        <topology evidence="1">Multi-pass membrane protein</topology>
    </subcellularLocation>
</comment>
<dbReference type="CDD" id="cd17324">
    <property type="entry name" value="MFS_NepI_like"/>
    <property type="match status" value="1"/>
</dbReference>
<protein>
    <submittedName>
        <fullName evidence="8">MFS transporter</fullName>
    </submittedName>
</protein>
<feature type="transmembrane region" description="Helical" evidence="6">
    <location>
        <begin position="120"/>
        <end position="141"/>
    </location>
</feature>
<evidence type="ECO:0000313" key="9">
    <source>
        <dbReference type="Proteomes" id="UP000738431"/>
    </source>
</evidence>
<reference evidence="8 9" key="1">
    <citation type="submission" date="2023-12" db="EMBL/GenBank/DDBJ databases">
        <title>Description of an unclassified Opitutus bacterium of Verrucomicrobiota.</title>
        <authorList>
            <person name="Zhang D.-F."/>
        </authorList>
    </citation>
    <scope>NUCLEOTIDE SEQUENCE [LARGE SCALE GENOMIC DNA]</scope>
    <source>
        <strain evidence="8 9">WL0086</strain>
    </source>
</reference>
<organism evidence="8 9">
    <name type="scientific">Actomonas aquatica</name>
    <dbReference type="NCBI Taxonomy" id="2866162"/>
    <lineage>
        <taxon>Bacteria</taxon>
        <taxon>Pseudomonadati</taxon>
        <taxon>Verrucomicrobiota</taxon>
        <taxon>Opitutia</taxon>
        <taxon>Opitutales</taxon>
        <taxon>Opitutaceae</taxon>
        <taxon>Actomonas</taxon>
    </lineage>
</organism>
<feature type="transmembrane region" description="Helical" evidence="6">
    <location>
        <begin position="231"/>
        <end position="257"/>
    </location>
</feature>
<sequence length="421" mass="45393">MSTSSDSVAAANAPSAPTSTKFTRYELLVMVLLAVAHFTIVLDFMVLSPLSAILLDKLSITTAQFGRVVSVYAFSAGFSGILAATFADRFDRKRLLLVFYAGFILGTLLCGFAHDYTELLLARMVTGLFGGVMGSISFAIITDLFPLERRGRVMGLVGMAFAASQVLGLPFGVYLATHYGWHSPFFLIVILSLPVIGVVAWGLRPIDGHLALQDSEPGWRRLWRTVSRARYVRGFTATTLLASGGFMLMPFGSAFAVNNLGIDLDHLPMVYLVTGIATIFFGPMAGRMADRHGKFRIFVIGSAISMLITAIYTHLGPTPLIAVIGLNVVMFAGITGRMVAAQTLVSAVPDARERGAFMSVNSAVQQLSGGLSAMVAGWIVVQTPTGPIDRYGLLGWVVCLAMLVTIFLMRRIDRMVQADQT</sequence>
<name>A0ABZ1C4U8_9BACT</name>
<dbReference type="InterPro" id="IPR020846">
    <property type="entry name" value="MFS_dom"/>
</dbReference>
<feature type="transmembrane region" description="Helical" evidence="6">
    <location>
        <begin position="393"/>
        <end position="409"/>
    </location>
</feature>
<keyword evidence="3 6" id="KW-0812">Transmembrane</keyword>
<evidence type="ECO:0000256" key="1">
    <source>
        <dbReference type="ARBA" id="ARBA00004651"/>
    </source>
</evidence>
<feature type="transmembrane region" description="Helical" evidence="6">
    <location>
        <begin position="321"/>
        <end position="340"/>
    </location>
</feature>